<accession>A0AAD4R3S2</accession>
<dbReference type="PANTHER" id="PTHR23034:SF2">
    <property type="entry name" value="GLUTAMATE-RICH PROTEIN 3"/>
    <property type="match status" value="1"/>
</dbReference>
<feature type="compositionally biased region" description="Basic and acidic residues" evidence="1">
    <location>
        <begin position="755"/>
        <end position="801"/>
    </location>
</feature>
<feature type="compositionally biased region" description="Pro residues" evidence="1">
    <location>
        <begin position="286"/>
        <end position="301"/>
    </location>
</feature>
<dbReference type="Proteomes" id="UP001201812">
    <property type="component" value="Unassembled WGS sequence"/>
</dbReference>
<feature type="compositionally biased region" description="Basic and acidic residues" evidence="1">
    <location>
        <begin position="966"/>
        <end position="975"/>
    </location>
</feature>
<name>A0AAD4R3S2_9BILA</name>
<feature type="compositionally biased region" description="Basic and acidic residues" evidence="1">
    <location>
        <begin position="1282"/>
        <end position="1294"/>
    </location>
</feature>
<feature type="compositionally biased region" description="Basic and acidic residues" evidence="1">
    <location>
        <begin position="715"/>
        <end position="726"/>
    </location>
</feature>
<feature type="region of interest" description="Disordered" evidence="1">
    <location>
        <begin position="227"/>
        <end position="367"/>
    </location>
</feature>
<feature type="region of interest" description="Disordered" evidence="1">
    <location>
        <begin position="1184"/>
        <end position="1525"/>
    </location>
</feature>
<organism evidence="2 3">
    <name type="scientific">Ditylenchus destructor</name>
    <dbReference type="NCBI Taxonomy" id="166010"/>
    <lineage>
        <taxon>Eukaryota</taxon>
        <taxon>Metazoa</taxon>
        <taxon>Ecdysozoa</taxon>
        <taxon>Nematoda</taxon>
        <taxon>Chromadorea</taxon>
        <taxon>Rhabditida</taxon>
        <taxon>Tylenchina</taxon>
        <taxon>Tylenchomorpha</taxon>
        <taxon>Sphaerularioidea</taxon>
        <taxon>Anguinidae</taxon>
        <taxon>Anguininae</taxon>
        <taxon>Ditylenchus</taxon>
    </lineage>
</organism>
<feature type="compositionally biased region" description="Basic and acidic residues" evidence="1">
    <location>
        <begin position="574"/>
        <end position="585"/>
    </location>
</feature>
<protein>
    <submittedName>
        <fullName evidence="2">Salivary glue protein Sgs-3</fullName>
    </submittedName>
</protein>
<feature type="region of interest" description="Disordered" evidence="1">
    <location>
        <begin position="904"/>
        <end position="1153"/>
    </location>
</feature>
<evidence type="ECO:0000256" key="1">
    <source>
        <dbReference type="SAM" id="MobiDB-lite"/>
    </source>
</evidence>
<feature type="compositionally biased region" description="Basic and acidic residues" evidence="1">
    <location>
        <begin position="904"/>
        <end position="919"/>
    </location>
</feature>
<dbReference type="EMBL" id="JAKKPZ010000040">
    <property type="protein sequence ID" value="KAI1707575.1"/>
    <property type="molecule type" value="Genomic_DNA"/>
</dbReference>
<feature type="compositionally biased region" description="Basic and acidic residues" evidence="1">
    <location>
        <begin position="808"/>
        <end position="853"/>
    </location>
</feature>
<feature type="compositionally biased region" description="Polar residues" evidence="1">
    <location>
        <begin position="1417"/>
        <end position="1434"/>
    </location>
</feature>
<feature type="compositionally biased region" description="Polar residues" evidence="1">
    <location>
        <begin position="441"/>
        <end position="451"/>
    </location>
</feature>
<keyword evidence="3" id="KW-1185">Reference proteome</keyword>
<evidence type="ECO:0000313" key="3">
    <source>
        <dbReference type="Proteomes" id="UP001201812"/>
    </source>
</evidence>
<feature type="region of interest" description="Disordered" evidence="1">
    <location>
        <begin position="101"/>
        <end position="135"/>
    </location>
</feature>
<feature type="compositionally biased region" description="Basic and acidic residues" evidence="1">
    <location>
        <begin position="431"/>
        <end position="440"/>
    </location>
</feature>
<feature type="compositionally biased region" description="Polar residues" evidence="1">
    <location>
        <begin position="1365"/>
        <end position="1379"/>
    </location>
</feature>
<sequence>MADNLLESYNPLYDVHLRQYFALPHMQKHLRNVGLLENQKGDEAPDNELYARHHAMMDMLLRNRERVLHQLADLHKKLDAAEKVEICRRIRSGITNAEEFRRSHMSRSLSRPARGRSKRSAGEHQRRYSNSFEDGEMIKRIESGSRTENDAQQSRNIYNRLAASVYKYQYLHKLDDRTLLKYMQSLRKQLQKLERFRELSFGPHSVARHQPSLQNSWFFRRRSLPSLTSSAPPNTLHQPLRSIKSLRKARSGKSQSPRKFSPAEGQSASTSAKSRPRPYAALSRSRPPPQGQRLPPLPKPTKPFQRPTAARSGEAVPKLPPTAMIKPTVQQAKRQTPPASAVSAISPKGKASSVTPSPVENNVRSPPPSVAGVTASVLPAIGGVAAGAAIAAALTSTGDQNETAEHVEENSVEDRQSPVESTGMAPSEESLPFKHERFIRSTEQGEIQSGSDYDGNGSAAYGDTETRPTPEPFLEEANLAKNEIEISSSPQQAESSPPPAAESPVQHDEAELFKESHIEPSQSATPEAQEVKQETEEHSPRQDYEEERVESSPQHEAGEVNVTEQHYDEEEDEHAPIEHNHHEEQAIESPGEENNDFVESGSIDHYQLGHEHGPEEAVSPLEPRAASPVKLHSEEQEEEHRAIFGDEHNEGESHVADRQTGIESQTAASLDETPKYSLRLEGLGHSSDEQRTPTLIIEETPSPRGSDHSDEEEEIHTHSNVKREAPPQENEAEDINGNVKEHHEEEQAETSPSPRDTDIESQHDEKPEAREGIVESRQSEAHESHTNESGKEQDPWEDRQNETPLQSGRDEDEHKYEEDHREAGSIADDKPESYRSKRSVEEQYEQPEEHYEDNTVEQYQPSRFEQDEDVNVEHRIDDHHPEEITGMEDKHADYEASLLNEQPIRDAHENFGVESKDMSNYDEDGDERMPSAHDTIEQPYSTRTYEESQHEMEDRDVSEGQEAEYTETHGRKSFENESQQEYGRESVGLEAEDAEQIRQVVHPHPETEEPPPESVRSLAGSEPSAASGFNNGVEKNEEDIESRNGEVHMEDRRESNHFGEQESVKAESVHDSYPHEQYEADSLEDEAPNEVPHEVGHSEIDRESVKAEFVVQEAEHTDGNSVQIPAEGDDESHESAHDEPSTTYHEKEYESQEPIEIIHNSDREEGNHTEMVCDEEKCFIGGASDHPDHVFSPSAMSHEENIQEHDTADAIDIPELLQPESATTELTNEEELFYDDHEYKEPVPEADHQEENDLDKVEHEDESSLSGQQHEAEENTGSGINHQEEFVQHMDQETRYASPEQPSQPRSESAADNQSEAGSQFSEHERVSHTASSDGPQRGIHLMNHPSIEITPASDYGGSLEENMNRSPTASSGQSTVNHTEPEQHHDEEHVQYHTEEHSAHNESDHSPVESNHTEAIYSTSVTENGKNPNTDQENGIDYQHSPSVGNNGFDDHHREQKNGEESDEETDEKTGLLGNDYSNGGNVTELYIRQKRGKGTESDNSEEEDSGSVIIHNEHAEETGGNQL</sequence>
<feature type="compositionally biased region" description="Basic and acidic residues" evidence="1">
    <location>
        <begin position="1041"/>
        <end position="1078"/>
    </location>
</feature>
<feature type="compositionally biased region" description="Polar residues" evidence="1">
    <location>
        <begin position="328"/>
        <end position="338"/>
    </location>
</feature>
<gene>
    <name evidence="2" type="ORF">DdX_12412</name>
</gene>
<feature type="compositionally biased region" description="Low complexity" evidence="1">
    <location>
        <begin position="485"/>
        <end position="495"/>
    </location>
</feature>
<feature type="compositionally biased region" description="Polar residues" evidence="1">
    <location>
        <begin position="227"/>
        <end position="237"/>
    </location>
</feature>
<feature type="compositionally biased region" description="Basic and acidic residues" evidence="1">
    <location>
        <begin position="1091"/>
        <end position="1106"/>
    </location>
</feature>
<feature type="compositionally biased region" description="Acidic residues" evidence="1">
    <location>
        <begin position="1079"/>
        <end position="1088"/>
    </location>
</feature>
<feature type="compositionally biased region" description="Basic and acidic residues" evidence="1">
    <location>
        <begin position="1234"/>
        <end position="1259"/>
    </location>
</feature>
<feature type="compositionally biased region" description="Basic and acidic residues" evidence="1">
    <location>
        <begin position="505"/>
        <end position="518"/>
    </location>
</feature>
<reference evidence="2" key="1">
    <citation type="submission" date="2022-01" db="EMBL/GenBank/DDBJ databases">
        <title>Genome Sequence Resource for Two Populations of Ditylenchus destructor, the Migratory Endoparasitic Phytonematode.</title>
        <authorList>
            <person name="Zhang H."/>
            <person name="Lin R."/>
            <person name="Xie B."/>
        </authorList>
    </citation>
    <scope>NUCLEOTIDE SEQUENCE</scope>
    <source>
        <strain evidence="2">BazhouSP</strain>
    </source>
</reference>
<dbReference type="InterPro" id="IPR027962">
    <property type="entry name" value="ERICH3"/>
</dbReference>
<comment type="caution">
    <text evidence="2">The sequence shown here is derived from an EMBL/GenBank/DDBJ whole genome shotgun (WGS) entry which is preliminary data.</text>
</comment>
<feature type="compositionally biased region" description="Polar residues" evidence="1">
    <location>
        <begin position="1264"/>
        <end position="1281"/>
    </location>
</feature>
<feature type="compositionally biased region" description="Basic and acidic residues" evidence="1">
    <location>
        <begin position="631"/>
        <end position="657"/>
    </location>
</feature>
<feature type="compositionally biased region" description="Basic and acidic residues" evidence="1">
    <location>
        <begin position="1197"/>
        <end position="1208"/>
    </location>
</feature>
<feature type="compositionally biased region" description="Basic and acidic residues" evidence="1">
    <location>
        <begin position="403"/>
        <end position="417"/>
    </location>
</feature>
<feature type="compositionally biased region" description="Basic and acidic residues" evidence="1">
    <location>
        <begin position="529"/>
        <end position="543"/>
    </location>
</feature>
<feature type="compositionally biased region" description="Polar residues" evidence="1">
    <location>
        <begin position="1310"/>
        <end position="1321"/>
    </location>
</feature>
<feature type="compositionally biased region" description="Low complexity" evidence="1">
    <location>
        <begin position="1298"/>
        <end position="1308"/>
    </location>
</feature>
<feature type="compositionally biased region" description="Basic and acidic residues" evidence="1">
    <location>
        <begin position="1133"/>
        <end position="1150"/>
    </location>
</feature>
<feature type="region of interest" description="Disordered" evidence="1">
    <location>
        <begin position="397"/>
        <end position="867"/>
    </location>
</feature>
<feature type="compositionally biased region" description="Polar residues" evidence="1">
    <location>
        <begin position="352"/>
        <end position="364"/>
    </location>
</feature>
<evidence type="ECO:0000313" key="2">
    <source>
        <dbReference type="EMBL" id="KAI1707575.1"/>
    </source>
</evidence>
<feature type="compositionally biased region" description="Basic and acidic residues" evidence="1">
    <location>
        <begin position="1380"/>
        <end position="1408"/>
    </location>
</feature>
<proteinExistence type="predicted"/>
<feature type="compositionally biased region" description="Basic and acidic residues" evidence="1">
    <location>
        <begin position="944"/>
        <end position="958"/>
    </location>
</feature>
<dbReference type="PANTHER" id="PTHR23034">
    <property type="entry name" value="GLUTAMATE-RICH PROTEIN 3"/>
    <property type="match status" value="1"/>
</dbReference>
<feature type="compositionally biased region" description="Basic and acidic residues" evidence="1">
    <location>
        <begin position="927"/>
        <end position="936"/>
    </location>
</feature>
<feature type="compositionally biased region" description="Polar residues" evidence="1">
    <location>
        <begin position="252"/>
        <end position="273"/>
    </location>
</feature>
<feature type="compositionally biased region" description="Basic and acidic residues" evidence="1">
    <location>
        <begin position="1450"/>
        <end position="1461"/>
    </location>
</feature>